<gene>
    <name evidence="3" type="ORF">Ocin01_02128</name>
</gene>
<evidence type="ECO:0000313" key="4">
    <source>
        <dbReference type="Proteomes" id="UP000094527"/>
    </source>
</evidence>
<feature type="transmembrane region" description="Helical" evidence="2">
    <location>
        <begin position="100"/>
        <end position="122"/>
    </location>
</feature>
<proteinExistence type="predicted"/>
<comment type="caution">
    <text evidence="3">The sequence shown here is derived from an EMBL/GenBank/DDBJ whole genome shotgun (WGS) entry which is preliminary data.</text>
</comment>
<accession>A0A1D2NH70</accession>
<reference evidence="3 4" key="1">
    <citation type="journal article" date="2016" name="Genome Biol. Evol.">
        <title>Gene Family Evolution Reflects Adaptation to Soil Environmental Stressors in the Genome of the Collembolan Orchesella cincta.</title>
        <authorList>
            <person name="Faddeeva-Vakhrusheva A."/>
            <person name="Derks M.F."/>
            <person name="Anvar S.Y."/>
            <person name="Agamennone V."/>
            <person name="Suring W."/>
            <person name="Smit S."/>
            <person name="van Straalen N.M."/>
            <person name="Roelofs D."/>
        </authorList>
    </citation>
    <scope>NUCLEOTIDE SEQUENCE [LARGE SCALE GENOMIC DNA]</scope>
    <source>
        <tissue evidence="3">Mixed pool</tissue>
    </source>
</reference>
<evidence type="ECO:0000256" key="2">
    <source>
        <dbReference type="SAM" id="Phobius"/>
    </source>
</evidence>
<feature type="compositionally biased region" description="Polar residues" evidence="1">
    <location>
        <begin position="319"/>
        <end position="331"/>
    </location>
</feature>
<keyword evidence="4" id="KW-1185">Reference proteome</keyword>
<dbReference type="EMBL" id="LJIJ01000041">
    <property type="protein sequence ID" value="ODN04562.1"/>
    <property type="molecule type" value="Genomic_DNA"/>
</dbReference>
<protein>
    <submittedName>
        <fullName evidence="3">Uncharacterized protein</fullName>
    </submittedName>
</protein>
<feature type="transmembrane region" description="Helical" evidence="2">
    <location>
        <begin position="12"/>
        <end position="33"/>
    </location>
</feature>
<keyword evidence="2" id="KW-0812">Transmembrane</keyword>
<keyword evidence="2" id="KW-1133">Transmembrane helix</keyword>
<feature type="transmembrane region" description="Helical" evidence="2">
    <location>
        <begin position="262"/>
        <end position="282"/>
    </location>
</feature>
<dbReference type="AlphaFoldDB" id="A0A1D2NH70"/>
<dbReference type="Proteomes" id="UP000094527">
    <property type="component" value="Unassembled WGS sequence"/>
</dbReference>
<sequence>MSLSYFKTTEGILRICALLFGIITLTLSVYSHFNSHWNSHSRFQVVDGRNPGLQNDYEDCVQSRRTFSRRIPPFRRGLYDRQEVHSGSLMVHCPKPFAELFLVASSPLVVLLSLVSIIVSGIVKSGALVGPLKPFDLAIQCTSAFCFLLGGSLYIYSAYYISNWCALKAKTPLVKYTVGAEVPKFQEVPKMQSEFRIGNNLILREDVDDGRFYNGDQEQEPIEATNVKLTDVETDPRADFTDEMVVHSEEICNLQELTEEKYWCGAIAILTALMFGATMAFITNSSRGGPNQNNRQAQRLSGQEGRRSLDKAVGPGPSTRGSLVIDSNQNA</sequence>
<evidence type="ECO:0000256" key="1">
    <source>
        <dbReference type="SAM" id="MobiDB-lite"/>
    </source>
</evidence>
<feature type="region of interest" description="Disordered" evidence="1">
    <location>
        <begin position="284"/>
        <end position="331"/>
    </location>
</feature>
<feature type="transmembrane region" description="Helical" evidence="2">
    <location>
        <begin position="137"/>
        <end position="161"/>
    </location>
</feature>
<name>A0A1D2NH70_ORCCI</name>
<feature type="compositionally biased region" description="Polar residues" evidence="1">
    <location>
        <begin position="284"/>
        <end position="301"/>
    </location>
</feature>
<organism evidence="3 4">
    <name type="scientific">Orchesella cincta</name>
    <name type="common">Springtail</name>
    <name type="synonym">Podura cincta</name>
    <dbReference type="NCBI Taxonomy" id="48709"/>
    <lineage>
        <taxon>Eukaryota</taxon>
        <taxon>Metazoa</taxon>
        <taxon>Ecdysozoa</taxon>
        <taxon>Arthropoda</taxon>
        <taxon>Hexapoda</taxon>
        <taxon>Collembola</taxon>
        <taxon>Entomobryomorpha</taxon>
        <taxon>Entomobryoidea</taxon>
        <taxon>Orchesellidae</taxon>
        <taxon>Orchesellinae</taxon>
        <taxon>Orchesella</taxon>
    </lineage>
</organism>
<keyword evidence="2" id="KW-0472">Membrane</keyword>
<evidence type="ECO:0000313" key="3">
    <source>
        <dbReference type="EMBL" id="ODN04562.1"/>
    </source>
</evidence>